<name>A0A453RJE4_AEGTS</name>
<feature type="region of interest" description="Disordered" evidence="1">
    <location>
        <begin position="1"/>
        <end position="34"/>
    </location>
</feature>
<reference evidence="2" key="4">
    <citation type="submission" date="2019-03" db="UniProtKB">
        <authorList>
            <consortium name="EnsemblPlants"/>
        </authorList>
    </citation>
    <scope>IDENTIFICATION</scope>
</reference>
<reference evidence="2" key="5">
    <citation type="journal article" date="2021" name="G3 (Bethesda)">
        <title>Aegilops tauschii genome assembly Aet v5.0 features greater sequence contiguity and improved annotation.</title>
        <authorList>
            <person name="Wang L."/>
            <person name="Zhu T."/>
            <person name="Rodriguez J.C."/>
            <person name="Deal K.R."/>
            <person name="Dubcovsky J."/>
            <person name="McGuire P.E."/>
            <person name="Lux T."/>
            <person name="Spannagl M."/>
            <person name="Mayer K.F.X."/>
            <person name="Baldrich P."/>
            <person name="Meyers B.C."/>
            <person name="Huo N."/>
            <person name="Gu Y.Q."/>
            <person name="Zhou H."/>
            <person name="Devos K.M."/>
            <person name="Bennetzen J.L."/>
            <person name="Unver T."/>
            <person name="Budak H."/>
            <person name="Gulick P.J."/>
            <person name="Galiba G."/>
            <person name="Kalapos B."/>
            <person name="Nelson D.R."/>
            <person name="Li P."/>
            <person name="You F.M."/>
            <person name="Luo M.C."/>
            <person name="Dvorak J."/>
        </authorList>
    </citation>
    <scope>NUCLEOTIDE SEQUENCE [LARGE SCALE GENOMIC DNA]</scope>
    <source>
        <strain evidence="2">cv. AL8/78</strain>
    </source>
</reference>
<evidence type="ECO:0000313" key="3">
    <source>
        <dbReference type="Proteomes" id="UP000015105"/>
    </source>
</evidence>
<protein>
    <submittedName>
        <fullName evidence="2">Uncharacterized protein</fullName>
    </submittedName>
</protein>
<proteinExistence type="predicted"/>
<reference evidence="3" key="2">
    <citation type="journal article" date="2017" name="Nat. Plants">
        <title>The Aegilops tauschii genome reveals multiple impacts of transposons.</title>
        <authorList>
            <person name="Zhao G."/>
            <person name="Zou C."/>
            <person name="Li K."/>
            <person name="Wang K."/>
            <person name="Li T."/>
            <person name="Gao L."/>
            <person name="Zhang X."/>
            <person name="Wang H."/>
            <person name="Yang Z."/>
            <person name="Liu X."/>
            <person name="Jiang W."/>
            <person name="Mao L."/>
            <person name="Kong X."/>
            <person name="Jiao Y."/>
            <person name="Jia J."/>
        </authorList>
    </citation>
    <scope>NUCLEOTIDE SEQUENCE [LARGE SCALE GENOMIC DNA]</scope>
    <source>
        <strain evidence="3">cv. AL8/78</strain>
    </source>
</reference>
<reference evidence="2" key="3">
    <citation type="journal article" date="2017" name="Nature">
        <title>Genome sequence of the progenitor of the wheat D genome Aegilops tauschii.</title>
        <authorList>
            <person name="Luo M.C."/>
            <person name="Gu Y.Q."/>
            <person name="Puiu D."/>
            <person name="Wang H."/>
            <person name="Twardziok S.O."/>
            <person name="Deal K.R."/>
            <person name="Huo N."/>
            <person name="Zhu T."/>
            <person name="Wang L."/>
            <person name="Wang Y."/>
            <person name="McGuire P.E."/>
            <person name="Liu S."/>
            <person name="Long H."/>
            <person name="Ramasamy R.K."/>
            <person name="Rodriguez J.C."/>
            <person name="Van S.L."/>
            <person name="Yuan L."/>
            <person name="Wang Z."/>
            <person name="Xia Z."/>
            <person name="Xiao L."/>
            <person name="Anderson O.D."/>
            <person name="Ouyang S."/>
            <person name="Liang Y."/>
            <person name="Zimin A.V."/>
            <person name="Pertea G."/>
            <person name="Qi P."/>
            <person name="Bennetzen J.L."/>
            <person name="Dai X."/>
            <person name="Dawson M.W."/>
            <person name="Muller H.G."/>
            <person name="Kugler K."/>
            <person name="Rivarola-Duarte L."/>
            <person name="Spannagl M."/>
            <person name="Mayer K.F.X."/>
            <person name="Lu F.H."/>
            <person name="Bevan M.W."/>
            <person name="Leroy P."/>
            <person name="Li P."/>
            <person name="You F.M."/>
            <person name="Sun Q."/>
            <person name="Liu Z."/>
            <person name="Lyons E."/>
            <person name="Wicker T."/>
            <person name="Salzberg S.L."/>
            <person name="Devos K.M."/>
            <person name="Dvorak J."/>
        </authorList>
    </citation>
    <scope>NUCLEOTIDE SEQUENCE [LARGE SCALE GENOMIC DNA]</scope>
    <source>
        <strain evidence="2">cv. AL8/78</strain>
    </source>
</reference>
<evidence type="ECO:0000256" key="1">
    <source>
        <dbReference type="SAM" id="MobiDB-lite"/>
    </source>
</evidence>
<evidence type="ECO:0000313" key="2">
    <source>
        <dbReference type="EnsemblPlants" id="AET7Gv20602300.13"/>
    </source>
</evidence>
<sequence length="126" mass="13345">LPNSFHKTGADKVFASPVPPLPVSDPGPHRAGSRVARGGVLEASATMEAADLAADGRIIKADFTDAGAYQLRERMREKLREFEGSAEDSIAVRCRHSLPPPLPGGLRVGACLGSVVVRIVLLCYLV</sequence>
<dbReference type="Proteomes" id="UP000015105">
    <property type="component" value="Chromosome 7D"/>
</dbReference>
<organism evidence="2 3">
    <name type="scientific">Aegilops tauschii subsp. strangulata</name>
    <name type="common">Goatgrass</name>
    <dbReference type="NCBI Taxonomy" id="200361"/>
    <lineage>
        <taxon>Eukaryota</taxon>
        <taxon>Viridiplantae</taxon>
        <taxon>Streptophyta</taxon>
        <taxon>Embryophyta</taxon>
        <taxon>Tracheophyta</taxon>
        <taxon>Spermatophyta</taxon>
        <taxon>Magnoliopsida</taxon>
        <taxon>Liliopsida</taxon>
        <taxon>Poales</taxon>
        <taxon>Poaceae</taxon>
        <taxon>BOP clade</taxon>
        <taxon>Pooideae</taxon>
        <taxon>Triticodae</taxon>
        <taxon>Triticeae</taxon>
        <taxon>Triticinae</taxon>
        <taxon>Aegilops</taxon>
    </lineage>
</organism>
<keyword evidence="3" id="KW-1185">Reference proteome</keyword>
<accession>A0A453RJE4</accession>
<dbReference type="EnsemblPlants" id="AET7Gv20602300.13">
    <property type="protein sequence ID" value="AET7Gv20602300.13"/>
    <property type="gene ID" value="AET7Gv20602300"/>
</dbReference>
<dbReference type="Gramene" id="AET7Gv20602300.13">
    <property type="protein sequence ID" value="AET7Gv20602300.13"/>
    <property type="gene ID" value="AET7Gv20602300"/>
</dbReference>
<dbReference type="AlphaFoldDB" id="A0A453RJE4"/>
<reference evidence="3" key="1">
    <citation type="journal article" date="2014" name="Science">
        <title>Ancient hybridizations among the ancestral genomes of bread wheat.</title>
        <authorList>
            <consortium name="International Wheat Genome Sequencing Consortium,"/>
            <person name="Marcussen T."/>
            <person name="Sandve S.R."/>
            <person name="Heier L."/>
            <person name="Spannagl M."/>
            <person name="Pfeifer M."/>
            <person name="Jakobsen K.S."/>
            <person name="Wulff B.B."/>
            <person name="Steuernagel B."/>
            <person name="Mayer K.F."/>
            <person name="Olsen O.A."/>
        </authorList>
    </citation>
    <scope>NUCLEOTIDE SEQUENCE [LARGE SCALE GENOMIC DNA]</scope>
    <source>
        <strain evidence="3">cv. AL8/78</strain>
    </source>
</reference>